<sequence length="558" mass="60511">MARIRGTSAARTPRFAWFATVLGYWRAGRLIVRPIRFVLFCPSSVRSLSLMRDNSPIPERWIIRGEGSWAVARRNNLCVVAPAYTGVVFLLSWIYLLFYANSAGIEAAAPISLMSAGYTVSATCMVAALLVAAFLPLNVGVFLTRNATKAVVPLGLSAGTVLMIMGGFGYGVTFTWVGGVSTGVFSGIMAQQWIVAYRRVGLKDAINSFPMLTAIAVSMCLTMMYLPRIVLLAATVVFPLVSGFLFHLVRKSPQPVFEEEPRERDRVVNFALLLLPFAVYSLGSGFLDFSSADNNYTFVFYALVAFIPLIVSGAHIFMVEREGFLLLFGVPLAFLTVAFVPFFTLSGLVPLAHFISIGELGIEVLVFVVVVGFADFFSLDALKTYALGRAVVTLFNYLGWYAAFYLEGAWGALFNSQVSLLIVFIAVEVLSVGLIVAIIKAQKSIELDKADGCAAFEESGDMLATSTSSRTEVAGETGSADGSLQAACRRIGEEHGLSKRELDVFVLLARGYASASIQKKLYIAAGTTNYHTRNIYAKLGVHSRSEVIELVNAKADDG</sequence>
<feature type="transmembrane region" description="Helical" evidence="4">
    <location>
        <begin position="418"/>
        <end position="439"/>
    </location>
</feature>
<evidence type="ECO:0000256" key="1">
    <source>
        <dbReference type="ARBA" id="ARBA00023015"/>
    </source>
</evidence>
<dbReference type="EMBL" id="WKZA01000080">
    <property type="protein sequence ID" value="MSA95890.1"/>
    <property type="molecule type" value="Genomic_DNA"/>
</dbReference>
<keyword evidence="4" id="KW-1133">Transmembrane helix</keyword>
<dbReference type="GO" id="GO:0003677">
    <property type="term" value="F:DNA binding"/>
    <property type="evidence" value="ECO:0007669"/>
    <property type="project" value="UniProtKB-KW"/>
</dbReference>
<feature type="transmembrane region" description="Helical" evidence="4">
    <location>
        <begin position="351"/>
        <end position="374"/>
    </location>
</feature>
<dbReference type="InterPro" id="IPR016032">
    <property type="entry name" value="Sig_transdc_resp-reg_C-effctor"/>
</dbReference>
<keyword evidence="4" id="KW-0812">Transmembrane</keyword>
<dbReference type="SMART" id="SM00421">
    <property type="entry name" value="HTH_LUXR"/>
    <property type="match status" value="1"/>
</dbReference>
<dbReference type="SUPFAM" id="SSF46894">
    <property type="entry name" value="C-terminal effector domain of the bipartite response regulators"/>
    <property type="match status" value="1"/>
</dbReference>
<dbReference type="CDD" id="cd06170">
    <property type="entry name" value="LuxR_C_like"/>
    <property type="match status" value="1"/>
</dbReference>
<evidence type="ECO:0000256" key="3">
    <source>
        <dbReference type="ARBA" id="ARBA00023163"/>
    </source>
</evidence>
<dbReference type="Pfam" id="PF00196">
    <property type="entry name" value="GerE"/>
    <property type="match status" value="1"/>
</dbReference>
<keyword evidence="4" id="KW-0472">Membrane</keyword>
<name>A0A7K0IEG5_9ACTN</name>
<feature type="domain" description="HTH luxR-type" evidence="5">
    <location>
        <begin position="490"/>
        <end position="555"/>
    </location>
</feature>
<accession>A0A7K0IEG5</accession>
<proteinExistence type="predicted"/>
<feature type="transmembrane region" description="Helical" evidence="4">
    <location>
        <begin position="324"/>
        <end position="345"/>
    </location>
</feature>
<feature type="transmembrane region" description="Helical" evidence="4">
    <location>
        <begin position="150"/>
        <end position="170"/>
    </location>
</feature>
<evidence type="ECO:0000256" key="4">
    <source>
        <dbReference type="SAM" id="Phobius"/>
    </source>
</evidence>
<organism evidence="6 7">
    <name type="scientific">Gordonibacter urolithinfaciens</name>
    <dbReference type="NCBI Taxonomy" id="1335613"/>
    <lineage>
        <taxon>Bacteria</taxon>
        <taxon>Bacillati</taxon>
        <taxon>Actinomycetota</taxon>
        <taxon>Coriobacteriia</taxon>
        <taxon>Eggerthellales</taxon>
        <taxon>Eggerthellaceae</taxon>
        <taxon>Gordonibacter</taxon>
    </lineage>
</organism>
<reference evidence="6 7" key="1">
    <citation type="journal article" date="2019" name="Nat. Med.">
        <title>A library of human gut bacterial isolates paired with longitudinal multiomics data enables mechanistic microbiome research.</title>
        <authorList>
            <person name="Poyet M."/>
            <person name="Groussin M."/>
            <person name="Gibbons S.M."/>
            <person name="Avila-Pacheco J."/>
            <person name="Jiang X."/>
            <person name="Kearney S.M."/>
            <person name="Perrotta A.R."/>
            <person name="Berdy B."/>
            <person name="Zhao S."/>
            <person name="Lieberman T.D."/>
            <person name="Swanson P.K."/>
            <person name="Smith M."/>
            <person name="Roesemann S."/>
            <person name="Alexander J.E."/>
            <person name="Rich S.A."/>
            <person name="Livny J."/>
            <person name="Vlamakis H."/>
            <person name="Clish C."/>
            <person name="Bullock K."/>
            <person name="Deik A."/>
            <person name="Scott J."/>
            <person name="Pierce K.A."/>
            <person name="Xavier R.J."/>
            <person name="Alm E.J."/>
        </authorList>
    </citation>
    <scope>NUCLEOTIDE SEQUENCE [LARGE SCALE GENOMIC DNA]</scope>
    <source>
        <strain evidence="6 7">BIOML-A1</strain>
    </source>
</reference>
<keyword evidence="2" id="KW-0238">DNA-binding</keyword>
<feature type="transmembrane region" description="Helical" evidence="4">
    <location>
        <begin position="77"/>
        <end position="98"/>
    </location>
</feature>
<dbReference type="Gene3D" id="1.10.10.10">
    <property type="entry name" value="Winged helix-like DNA-binding domain superfamily/Winged helix DNA-binding domain"/>
    <property type="match status" value="1"/>
</dbReference>
<evidence type="ECO:0000256" key="2">
    <source>
        <dbReference type="ARBA" id="ARBA00023125"/>
    </source>
</evidence>
<dbReference type="GO" id="GO:0006355">
    <property type="term" value="P:regulation of DNA-templated transcription"/>
    <property type="evidence" value="ECO:0007669"/>
    <property type="project" value="InterPro"/>
</dbReference>
<evidence type="ECO:0000313" key="6">
    <source>
        <dbReference type="EMBL" id="MSA95890.1"/>
    </source>
</evidence>
<dbReference type="InterPro" id="IPR000792">
    <property type="entry name" value="Tscrpt_reg_LuxR_C"/>
</dbReference>
<feature type="transmembrane region" description="Helical" evidence="4">
    <location>
        <begin position="298"/>
        <end position="317"/>
    </location>
</feature>
<dbReference type="PRINTS" id="PR00038">
    <property type="entry name" value="HTHLUXR"/>
</dbReference>
<feature type="transmembrane region" description="Helical" evidence="4">
    <location>
        <begin position="118"/>
        <end position="143"/>
    </location>
</feature>
<dbReference type="Proteomes" id="UP000462865">
    <property type="component" value="Unassembled WGS sequence"/>
</dbReference>
<evidence type="ECO:0000313" key="7">
    <source>
        <dbReference type="Proteomes" id="UP000462865"/>
    </source>
</evidence>
<dbReference type="AlphaFoldDB" id="A0A7K0IEG5"/>
<dbReference type="PROSITE" id="PS50043">
    <property type="entry name" value="HTH_LUXR_2"/>
    <property type="match status" value="1"/>
</dbReference>
<comment type="caution">
    <text evidence="6">The sequence shown here is derived from an EMBL/GenBank/DDBJ whole genome shotgun (WGS) entry which is preliminary data.</text>
</comment>
<gene>
    <name evidence="6" type="ORF">GKG38_12675</name>
</gene>
<dbReference type="InterPro" id="IPR036388">
    <property type="entry name" value="WH-like_DNA-bd_sf"/>
</dbReference>
<dbReference type="PANTHER" id="PTHR44688">
    <property type="entry name" value="DNA-BINDING TRANSCRIPTIONAL ACTIVATOR DEVR_DOSR"/>
    <property type="match status" value="1"/>
</dbReference>
<keyword evidence="1" id="KW-0805">Transcription regulation</keyword>
<feature type="transmembrane region" description="Helical" evidence="4">
    <location>
        <begin position="232"/>
        <end position="249"/>
    </location>
</feature>
<keyword evidence="3" id="KW-0804">Transcription</keyword>
<dbReference type="PANTHER" id="PTHR44688:SF16">
    <property type="entry name" value="DNA-BINDING TRANSCRIPTIONAL ACTIVATOR DEVR_DOSR"/>
    <property type="match status" value="1"/>
</dbReference>
<feature type="transmembrane region" description="Helical" evidence="4">
    <location>
        <begin position="270"/>
        <end position="292"/>
    </location>
</feature>
<protein>
    <recommendedName>
        <fullName evidence="5">HTH luxR-type domain-containing protein</fullName>
    </recommendedName>
</protein>
<evidence type="ECO:0000259" key="5">
    <source>
        <dbReference type="PROSITE" id="PS50043"/>
    </source>
</evidence>
<feature type="transmembrane region" description="Helical" evidence="4">
    <location>
        <begin position="386"/>
        <end position="406"/>
    </location>
</feature>